<feature type="domain" description="Cytidyltransferase-like" evidence="13">
    <location>
        <begin position="357"/>
        <end position="452"/>
    </location>
</feature>
<evidence type="ECO:0000259" key="13">
    <source>
        <dbReference type="Pfam" id="PF01467"/>
    </source>
</evidence>
<feature type="domain" description="Carbohydrate kinase PfkB" evidence="12">
    <location>
        <begin position="18"/>
        <end position="312"/>
    </location>
</feature>
<evidence type="ECO:0000256" key="6">
    <source>
        <dbReference type="ARBA" id="ARBA00022741"/>
    </source>
</evidence>
<dbReference type="InterPro" id="IPR011913">
    <property type="entry name" value="RfaE_dom_I"/>
</dbReference>
<evidence type="ECO:0000256" key="7">
    <source>
        <dbReference type="ARBA" id="ARBA00022777"/>
    </source>
</evidence>
<comment type="function">
    <text evidence="2">Catalyzes the ADP transfer from ATP to D-glycero-beta-D-manno-heptose 1-phosphate, yielding ADP-D-glycero-beta-D-manno-heptose.</text>
</comment>
<dbReference type="Pfam" id="PF01467">
    <property type="entry name" value="CTP_transf_like"/>
    <property type="match status" value="1"/>
</dbReference>
<keyword evidence="6" id="KW-0547">Nucleotide-binding</keyword>
<dbReference type="EMBL" id="UIDG01000457">
    <property type="protein sequence ID" value="SUS07841.1"/>
    <property type="molecule type" value="Genomic_DNA"/>
</dbReference>
<evidence type="ECO:0000256" key="8">
    <source>
        <dbReference type="ARBA" id="ARBA00022840"/>
    </source>
</evidence>
<evidence type="ECO:0000256" key="2">
    <source>
        <dbReference type="ARBA" id="ARBA00003753"/>
    </source>
</evidence>
<comment type="catalytic activity">
    <reaction evidence="11">
        <text>D-glycero-beta-D-manno-heptose 1-phosphate + ATP + H(+) = ADP-D-glycero-beta-D-manno-heptose + diphosphate</text>
        <dbReference type="Rhea" id="RHEA:27465"/>
        <dbReference type="ChEBI" id="CHEBI:15378"/>
        <dbReference type="ChEBI" id="CHEBI:30616"/>
        <dbReference type="ChEBI" id="CHEBI:33019"/>
        <dbReference type="ChEBI" id="CHEBI:59967"/>
        <dbReference type="ChEBI" id="CHEBI:61593"/>
        <dbReference type="EC" id="2.7.7.70"/>
    </reaction>
</comment>
<dbReference type="EC" id="2.7.7.70" evidence="3"/>
<evidence type="ECO:0000256" key="9">
    <source>
        <dbReference type="ARBA" id="ARBA00023268"/>
    </source>
</evidence>
<keyword evidence="4" id="KW-0808">Transferase</keyword>
<name>A0A380TJG4_9ZZZZ</name>
<dbReference type="NCBIfam" id="TIGR02198">
    <property type="entry name" value="rfaE_dom_I"/>
    <property type="match status" value="1"/>
</dbReference>
<keyword evidence="8" id="KW-0067">ATP-binding</keyword>
<dbReference type="GO" id="GO:0005829">
    <property type="term" value="C:cytosol"/>
    <property type="evidence" value="ECO:0007669"/>
    <property type="project" value="TreeGrafter"/>
</dbReference>
<reference evidence="14" key="1">
    <citation type="submission" date="2018-07" db="EMBL/GenBank/DDBJ databases">
        <authorList>
            <person name="Quirk P.G."/>
            <person name="Krulwich T.A."/>
        </authorList>
    </citation>
    <scope>NUCLEOTIDE SEQUENCE</scope>
</reference>
<dbReference type="GO" id="GO:0005524">
    <property type="term" value="F:ATP binding"/>
    <property type="evidence" value="ECO:0007669"/>
    <property type="project" value="UniProtKB-KW"/>
</dbReference>
<dbReference type="GO" id="GO:0033786">
    <property type="term" value="F:heptose-1-phosphate adenylyltransferase activity"/>
    <property type="evidence" value="ECO:0007669"/>
    <property type="project" value="TreeGrafter"/>
</dbReference>
<dbReference type="NCBIfam" id="TIGR02199">
    <property type="entry name" value="rfaE_dom_II"/>
    <property type="match status" value="1"/>
</dbReference>
<dbReference type="GO" id="GO:0016773">
    <property type="term" value="F:phosphotransferase activity, alcohol group as acceptor"/>
    <property type="evidence" value="ECO:0007669"/>
    <property type="project" value="InterPro"/>
</dbReference>
<dbReference type="InterPro" id="IPR023030">
    <property type="entry name" value="Bifunc_HldE"/>
</dbReference>
<dbReference type="PANTHER" id="PTHR46969">
    <property type="entry name" value="BIFUNCTIONAL PROTEIN HLDE"/>
    <property type="match status" value="1"/>
</dbReference>
<gene>
    <name evidence="14" type="primary">hldE</name>
    <name evidence="14" type="ORF">DF3PB_510005</name>
</gene>
<protein>
    <recommendedName>
        <fullName evidence="3">D-glycero-beta-D-manno-heptose 1-phosphate adenylyltransferase</fullName>
        <ecNumber evidence="3">2.7.7.70</ecNumber>
    </recommendedName>
</protein>
<organism evidence="14">
    <name type="scientific">metagenome</name>
    <dbReference type="NCBI Taxonomy" id="256318"/>
    <lineage>
        <taxon>unclassified sequences</taxon>
        <taxon>metagenomes</taxon>
    </lineage>
</organism>
<dbReference type="HAMAP" id="MF_01603">
    <property type="entry name" value="HldE"/>
    <property type="match status" value="1"/>
</dbReference>
<sequence>MDATRNPLVLNWTGRAPRILVLGDVMLDRALIGSCERISPEAPVQVVDVRESRRQLGGAGNVVRNCLALGAEASLVSVIGADAAAAEVRALLTDCGAGDQAVFAEADRQTTEKTRVFAAHQQVVRLDTEVRTAITRESEDRLLDCLQAAGPLDAFIISDYAKGVVTERLCRAAIAWARNRGLPVFCDPKGRDFTKYSGASVLTPNRREAADAVGYPLSDAASIERAGRQLRETLKLDHCLITLGEDGMALFSAEGVHRLPSRAREVFDITGAGDTVVAALAVACAVGTDVRRACEIANIAAGLKVAKLGAATVSRDELAAELARGPHGMPPSAKIKTRDEIGRIAAAARADGRKLVFTNGCFDILHRGHTELLQAAAGMGDVLIVGLNADRSVTGLKGPDRPLQSEDDRAHLLAALAAVDYVVLFDEETPLELIAAIAPDVLVKGGDYAPDAIVGADLVRARGGQVRVVPLLAGRSTSAIVRRLT</sequence>
<evidence type="ECO:0000256" key="10">
    <source>
        <dbReference type="ARBA" id="ARBA00023277"/>
    </source>
</evidence>
<keyword evidence="7" id="KW-0418">Kinase</keyword>
<dbReference type="PANTHER" id="PTHR46969:SF1">
    <property type="entry name" value="BIFUNCTIONAL PROTEIN HLDE"/>
    <property type="match status" value="1"/>
</dbReference>
<dbReference type="InterPro" id="IPR014729">
    <property type="entry name" value="Rossmann-like_a/b/a_fold"/>
</dbReference>
<dbReference type="GO" id="GO:0033785">
    <property type="term" value="F:heptose 7-phosphate kinase activity"/>
    <property type="evidence" value="ECO:0007669"/>
    <property type="project" value="TreeGrafter"/>
</dbReference>
<dbReference type="InterPro" id="IPR011611">
    <property type="entry name" value="PfkB_dom"/>
</dbReference>
<comment type="function">
    <text evidence="1">Catalyzes the phosphorylation of D-glycero-D-manno-heptose 7-phosphate at the C-1 position to selectively form D-glycero-beta-D-manno-heptose-1,7-bisphosphate.</text>
</comment>
<dbReference type="Pfam" id="PF00294">
    <property type="entry name" value="PfkB"/>
    <property type="match status" value="1"/>
</dbReference>
<dbReference type="InterPro" id="IPR029056">
    <property type="entry name" value="Ribokinase-like"/>
</dbReference>
<evidence type="ECO:0000256" key="5">
    <source>
        <dbReference type="ARBA" id="ARBA00022695"/>
    </source>
</evidence>
<dbReference type="SUPFAM" id="SSF53613">
    <property type="entry name" value="Ribokinase-like"/>
    <property type="match status" value="1"/>
</dbReference>
<evidence type="ECO:0000256" key="3">
    <source>
        <dbReference type="ARBA" id="ARBA00012519"/>
    </source>
</evidence>
<dbReference type="InterPro" id="IPR004821">
    <property type="entry name" value="Cyt_trans-like"/>
</dbReference>
<proteinExistence type="inferred from homology"/>
<dbReference type="InterPro" id="IPR011914">
    <property type="entry name" value="RfaE_dom_II"/>
</dbReference>
<evidence type="ECO:0000313" key="14">
    <source>
        <dbReference type="EMBL" id="SUS07841.1"/>
    </source>
</evidence>
<evidence type="ECO:0000256" key="11">
    <source>
        <dbReference type="ARBA" id="ARBA00047428"/>
    </source>
</evidence>
<dbReference type="CDD" id="cd01172">
    <property type="entry name" value="RfaE_like"/>
    <property type="match status" value="1"/>
</dbReference>
<keyword evidence="10" id="KW-0119">Carbohydrate metabolism</keyword>
<dbReference type="Gene3D" id="3.40.50.620">
    <property type="entry name" value="HUPs"/>
    <property type="match status" value="1"/>
</dbReference>
<evidence type="ECO:0000256" key="1">
    <source>
        <dbReference type="ARBA" id="ARBA00002319"/>
    </source>
</evidence>
<evidence type="ECO:0000259" key="12">
    <source>
        <dbReference type="Pfam" id="PF00294"/>
    </source>
</evidence>
<dbReference type="AlphaFoldDB" id="A0A380TJG4"/>
<evidence type="ECO:0000256" key="4">
    <source>
        <dbReference type="ARBA" id="ARBA00022679"/>
    </source>
</evidence>
<keyword evidence="9" id="KW-0511">Multifunctional enzyme</keyword>
<dbReference type="Gene3D" id="3.40.1190.20">
    <property type="match status" value="1"/>
</dbReference>
<accession>A0A380TJG4</accession>
<keyword evidence="5" id="KW-0548">Nucleotidyltransferase</keyword>
<dbReference type="SUPFAM" id="SSF52374">
    <property type="entry name" value="Nucleotidylyl transferase"/>
    <property type="match status" value="1"/>
</dbReference>
<dbReference type="NCBIfam" id="TIGR00125">
    <property type="entry name" value="cyt_tran_rel"/>
    <property type="match status" value="1"/>
</dbReference>